<sequence length="102" mass="11663">MTNLVVTLETKIPRDVYLTLRAQGVLQEQMVEESGRLLALHFFRKHILSLGQAARLSGMDYWSFTEFLSANNVPIIDLDDEEISDEFSTVFQIAQQLQDTKS</sequence>
<reference evidence="1" key="1">
    <citation type="submission" date="2018-06" db="EMBL/GenBank/DDBJ databases">
        <authorList>
            <person name="Zhirakovskaya E."/>
        </authorList>
    </citation>
    <scope>NUCLEOTIDE SEQUENCE</scope>
</reference>
<accession>A0A3B0V2B0</accession>
<name>A0A3B0V2B0_9ZZZZ</name>
<evidence type="ECO:0000313" key="1">
    <source>
        <dbReference type="EMBL" id="VAW37665.1"/>
    </source>
</evidence>
<protein>
    <submittedName>
        <fullName evidence="1">Uncharacterized protein</fullName>
    </submittedName>
</protein>
<organism evidence="1">
    <name type="scientific">hydrothermal vent metagenome</name>
    <dbReference type="NCBI Taxonomy" id="652676"/>
    <lineage>
        <taxon>unclassified sequences</taxon>
        <taxon>metagenomes</taxon>
        <taxon>ecological metagenomes</taxon>
    </lineage>
</organism>
<dbReference type="EMBL" id="UOEU01000675">
    <property type="protein sequence ID" value="VAW37665.1"/>
    <property type="molecule type" value="Genomic_DNA"/>
</dbReference>
<proteinExistence type="predicted"/>
<dbReference type="Pfam" id="PF03683">
    <property type="entry name" value="UPF0175"/>
    <property type="match status" value="1"/>
</dbReference>
<dbReference type="AlphaFoldDB" id="A0A3B0V2B0"/>
<gene>
    <name evidence="1" type="ORF">MNBD_CHLOROFLEXI01-2631</name>
</gene>
<dbReference type="InterPro" id="IPR005368">
    <property type="entry name" value="UPF0175"/>
</dbReference>